<sequence>MTSSAMAPQTRGLHKGACYALFPQVKTVRPPAVPAPVARELVHRAQAHNVLPTKLTRHDDTNFTVSARLSHRHRLFMTEDGRYTASFVLEAIRQTTLLVSHTELGVPLGHHFVMWDMGHHLDAELPPLGPASEGLTLDVEVTDLRRRGAVPSAVALEMTIRAAGRAVGTGSIRFNITSPAAYTRIRGSLPTSGDPDLAAALPAPVDPLTVHHTRVCDVVLAASDRPGRWQLRADPANTLLFDRVNDHIPAMVLVEAAQQATGLTAPRGRFVSSSSRMNFSRYVELDQPCWIEAHEDTTEDGTPSVRVTGHQNEQLAFVIEFADTAAR</sequence>
<dbReference type="InterPro" id="IPR005509">
    <property type="entry name" value="AfsA_hotdog_dom"/>
</dbReference>
<keyword evidence="3" id="KW-1185">Reference proteome</keyword>
<proteinExistence type="predicted"/>
<evidence type="ECO:0000259" key="1">
    <source>
        <dbReference type="Pfam" id="PF03756"/>
    </source>
</evidence>
<dbReference type="Pfam" id="PF03756">
    <property type="entry name" value="AfsA"/>
    <property type="match status" value="2"/>
</dbReference>
<accession>A0ABV4J5J4</accession>
<comment type="caution">
    <text evidence="2">The sequence shown here is derived from an EMBL/GenBank/DDBJ whole genome shotgun (WGS) entry which is preliminary data.</text>
</comment>
<dbReference type="InterPro" id="IPR047757">
    <property type="entry name" value="AfsA-like"/>
</dbReference>
<dbReference type="NCBIfam" id="NF041195">
    <property type="entry name" value="ScbA_BarX_GamBu"/>
    <property type="match status" value="1"/>
</dbReference>
<gene>
    <name evidence="2" type="ORF">KYY02_26390</name>
</gene>
<dbReference type="EMBL" id="JAHWZY010000035">
    <property type="protein sequence ID" value="MEZ3182068.1"/>
    <property type="molecule type" value="Genomic_DNA"/>
</dbReference>
<feature type="domain" description="A-factor biosynthesis hotdog" evidence="1">
    <location>
        <begin position="41"/>
        <end position="174"/>
    </location>
</feature>
<name>A0ABV4J5J4_9ACTN</name>
<dbReference type="Proteomes" id="UP001567537">
    <property type="component" value="Unassembled WGS sequence"/>
</dbReference>
<reference evidence="2 3" key="1">
    <citation type="journal article" date="2021" name="Res Sq">
        <title>Streptomyces Pimoensis sp. nov., Isolated From the Taklimakan Desert in Xinjiang, China.</title>
        <authorList>
            <person name="Zhang P."/>
            <person name="Luo X."/>
            <person name="Luo X."/>
            <person name="Liu Z."/>
            <person name="Xia Z."/>
            <person name="Wan C."/>
            <person name="zhang L."/>
        </authorList>
    </citation>
    <scope>NUCLEOTIDE SEQUENCE [LARGE SCALE GENOMIC DNA]</scope>
    <source>
        <strain evidence="2 3">TRM75549</strain>
    </source>
</reference>
<protein>
    <recommendedName>
        <fullName evidence="1">A-factor biosynthesis hotdog domain-containing protein</fullName>
    </recommendedName>
</protein>
<feature type="domain" description="A-factor biosynthesis hotdog" evidence="1">
    <location>
        <begin position="210"/>
        <end position="313"/>
    </location>
</feature>
<organism evidence="2 3">
    <name type="scientific">Streptomyces pimonensis</name>
    <dbReference type="NCBI Taxonomy" id="2860288"/>
    <lineage>
        <taxon>Bacteria</taxon>
        <taxon>Bacillati</taxon>
        <taxon>Actinomycetota</taxon>
        <taxon>Actinomycetes</taxon>
        <taxon>Kitasatosporales</taxon>
        <taxon>Streptomycetaceae</taxon>
        <taxon>Streptomyces</taxon>
    </lineage>
</organism>
<evidence type="ECO:0000313" key="3">
    <source>
        <dbReference type="Proteomes" id="UP001567537"/>
    </source>
</evidence>
<evidence type="ECO:0000313" key="2">
    <source>
        <dbReference type="EMBL" id="MEZ3182068.1"/>
    </source>
</evidence>